<sequence length="241" mass="26675">MKKLLILLLISVLGNVGLLWFAQRQYQDTNALRLDPLQLSLYADPVPSKTAGQQRVVFFGDSRALSWSTPEVANVEFINRGIGNQTSEQIRLRFAQHVQPLQADVVILQLCVNDLKAIALFPQRRDAIVAQCGERNLQDIIAQARQSGSKVLLTTVFPLGKVPLERVLFWSDAIAPAIQEVNQFIAAQAGEGVTVLDAFAVLQGENGKIKPEYSRDLLHLNPRGYEVLNQHLTAALISLSQ</sequence>
<dbReference type="PANTHER" id="PTHR30383:SF5">
    <property type="entry name" value="SGNH HYDROLASE-TYPE ESTERASE DOMAIN-CONTAINING PROTEIN"/>
    <property type="match status" value="1"/>
</dbReference>
<gene>
    <name evidence="2" type="ORF">BWK73_44030</name>
</gene>
<feature type="domain" description="SGNH hydrolase-type esterase" evidence="1">
    <location>
        <begin position="74"/>
        <end position="227"/>
    </location>
</feature>
<dbReference type="GO" id="GO:0004622">
    <property type="term" value="F:phosphatidylcholine lysophospholipase activity"/>
    <property type="evidence" value="ECO:0007669"/>
    <property type="project" value="TreeGrafter"/>
</dbReference>
<dbReference type="Gene3D" id="3.40.50.1110">
    <property type="entry name" value="SGNH hydrolase"/>
    <property type="match status" value="1"/>
</dbReference>
<protein>
    <submittedName>
        <fullName evidence="2">Lysophospholipase</fullName>
    </submittedName>
</protein>
<comment type="caution">
    <text evidence="2">The sequence shown here is derived from an EMBL/GenBank/DDBJ whole genome shotgun (WGS) entry which is preliminary data.</text>
</comment>
<dbReference type="InterPro" id="IPR036514">
    <property type="entry name" value="SGNH_hydro_sf"/>
</dbReference>
<dbReference type="SUPFAM" id="SSF52266">
    <property type="entry name" value="SGNH hydrolase"/>
    <property type="match status" value="1"/>
</dbReference>
<organism evidence="2 3">
    <name type="scientific">Thiothrix lacustris</name>
    <dbReference type="NCBI Taxonomy" id="525917"/>
    <lineage>
        <taxon>Bacteria</taxon>
        <taxon>Pseudomonadati</taxon>
        <taxon>Pseudomonadota</taxon>
        <taxon>Gammaproteobacteria</taxon>
        <taxon>Thiotrichales</taxon>
        <taxon>Thiotrichaceae</taxon>
        <taxon>Thiothrix</taxon>
    </lineage>
</organism>
<evidence type="ECO:0000259" key="1">
    <source>
        <dbReference type="Pfam" id="PF13472"/>
    </source>
</evidence>
<proteinExistence type="predicted"/>
<evidence type="ECO:0000313" key="3">
    <source>
        <dbReference type="Proteomes" id="UP000192491"/>
    </source>
</evidence>
<reference evidence="2 3" key="1">
    <citation type="submission" date="2017-01" db="EMBL/GenBank/DDBJ databases">
        <title>Novel large sulfur bacteria in the metagenomes of groundwater-fed chemosynthetic microbial mats in the Lake Huron basin.</title>
        <authorList>
            <person name="Sharrar A.M."/>
            <person name="Flood B.E."/>
            <person name="Bailey J.V."/>
            <person name="Jones D.S."/>
            <person name="Biddanda B."/>
            <person name="Ruberg S.A."/>
            <person name="Marcus D.N."/>
            <person name="Dick G.J."/>
        </authorList>
    </citation>
    <scope>NUCLEOTIDE SEQUENCE [LARGE SCALE GENOMIC DNA]</scope>
    <source>
        <strain evidence="2">A8</strain>
    </source>
</reference>
<evidence type="ECO:0000313" key="2">
    <source>
        <dbReference type="EMBL" id="OQX02062.1"/>
    </source>
</evidence>
<dbReference type="Pfam" id="PF13472">
    <property type="entry name" value="Lipase_GDSL_2"/>
    <property type="match status" value="1"/>
</dbReference>
<dbReference type="Proteomes" id="UP000192491">
    <property type="component" value="Unassembled WGS sequence"/>
</dbReference>
<dbReference type="AlphaFoldDB" id="A0A1Y1QBR0"/>
<dbReference type="InterPro" id="IPR013830">
    <property type="entry name" value="SGNH_hydro"/>
</dbReference>
<dbReference type="InterPro" id="IPR051532">
    <property type="entry name" value="Ester_Hydrolysis_Enzymes"/>
</dbReference>
<accession>A0A1Y1QBR0</accession>
<dbReference type="EMBL" id="MTEJ01000520">
    <property type="protein sequence ID" value="OQX02062.1"/>
    <property type="molecule type" value="Genomic_DNA"/>
</dbReference>
<name>A0A1Y1QBR0_9GAMM</name>
<dbReference type="PANTHER" id="PTHR30383">
    <property type="entry name" value="THIOESTERASE 1/PROTEASE 1/LYSOPHOSPHOLIPASE L1"/>
    <property type="match status" value="1"/>
</dbReference>